<dbReference type="AlphaFoldDB" id="A0A812K5N6"/>
<dbReference type="OrthoDB" id="430945at2759"/>
<accession>A0A812K5N6</accession>
<keyword evidence="2" id="KW-0732">Signal</keyword>
<comment type="caution">
    <text evidence="3">The sequence shown here is derived from an EMBL/GenBank/DDBJ whole genome shotgun (WGS) entry which is preliminary data.</text>
</comment>
<evidence type="ECO:0000313" key="4">
    <source>
        <dbReference type="Proteomes" id="UP000601435"/>
    </source>
</evidence>
<feature type="chain" id="PRO_5032292477" evidence="2">
    <location>
        <begin position="25"/>
        <end position="260"/>
    </location>
</feature>
<organism evidence="3 4">
    <name type="scientific">Symbiodinium necroappetens</name>
    <dbReference type="NCBI Taxonomy" id="1628268"/>
    <lineage>
        <taxon>Eukaryota</taxon>
        <taxon>Sar</taxon>
        <taxon>Alveolata</taxon>
        <taxon>Dinophyceae</taxon>
        <taxon>Suessiales</taxon>
        <taxon>Symbiodiniaceae</taxon>
        <taxon>Symbiodinium</taxon>
    </lineage>
</organism>
<reference evidence="3" key="1">
    <citation type="submission" date="2021-02" db="EMBL/GenBank/DDBJ databases">
        <authorList>
            <person name="Dougan E. K."/>
            <person name="Rhodes N."/>
            <person name="Thang M."/>
            <person name="Chan C."/>
        </authorList>
    </citation>
    <scope>NUCLEOTIDE SEQUENCE</scope>
</reference>
<proteinExistence type="predicted"/>
<keyword evidence="4" id="KW-1185">Reference proteome</keyword>
<feature type="signal peptide" evidence="2">
    <location>
        <begin position="1"/>
        <end position="24"/>
    </location>
</feature>
<sequence length="260" mass="28017">MPWSRCGCVVVLVLVWEIAASCLGEDCAKEETELVQVSRPWKRSGWWARGKGYGYGSKDNDDGDDGDDPSPSDPSDGVACTYSRTYRYPADVLQVATPDDTTEMISRCSSAGVAYVNTSEDATCIINSNGDGYDYGNVADTSACPYPAGATPWMSNAECLSNYTKWIAKGATEVTLADGTTAMTGIGHGVLDGVRGLCAIIYYEVTGKTVVIFQVDIRSWSLEMTLATWQYLTEITDAGNTCIIPTVTSINCTDVPFMTE</sequence>
<feature type="compositionally biased region" description="Acidic residues" evidence="1">
    <location>
        <begin position="61"/>
        <end position="70"/>
    </location>
</feature>
<evidence type="ECO:0000256" key="2">
    <source>
        <dbReference type="SAM" id="SignalP"/>
    </source>
</evidence>
<gene>
    <name evidence="3" type="ORF">SNEC2469_LOCUS2820</name>
</gene>
<dbReference type="Proteomes" id="UP000601435">
    <property type="component" value="Unassembled WGS sequence"/>
</dbReference>
<name>A0A812K5N6_9DINO</name>
<feature type="region of interest" description="Disordered" evidence="1">
    <location>
        <begin position="57"/>
        <end position="76"/>
    </location>
</feature>
<evidence type="ECO:0000313" key="3">
    <source>
        <dbReference type="EMBL" id="CAE7220936.1"/>
    </source>
</evidence>
<dbReference type="EMBL" id="CAJNJA010007144">
    <property type="protein sequence ID" value="CAE7220936.1"/>
    <property type="molecule type" value="Genomic_DNA"/>
</dbReference>
<evidence type="ECO:0000256" key="1">
    <source>
        <dbReference type="SAM" id="MobiDB-lite"/>
    </source>
</evidence>
<protein>
    <submittedName>
        <fullName evidence="3">Uncharacterized protein</fullName>
    </submittedName>
</protein>